<evidence type="ECO:0000256" key="2">
    <source>
        <dbReference type="ARBA" id="ARBA00009679"/>
    </source>
</evidence>
<dbReference type="Pfam" id="PF09332">
    <property type="entry name" value="Mcm10"/>
    <property type="match status" value="1"/>
</dbReference>
<dbReference type="Gene3D" id="2.40.50.140">
    <property type="entry name" value="Nucleic acid-binding proteins"/>
    <property type="match status" value="1"/>
</dbReference>
<keyword evidence="7" id="KW-0862">Zinc</keyword>
<dbReference type="AlphaFoldDB" id="A0A8W8LVW6"/>
<dbReference type="OrthoDB" id="6093546at2759"/>
<dbReference type="PANTHER" id="PTHR13454:SF11">
    <property type="entry name" value="PROTEIN MCM10 HOMOLOG"/>
    <property type="match status" value="1"/>
</dbReference>
<feature type="compositionally biased region" description="Basic and acidic residues" evidence="9">
    <location>
        <begin position="184"/>
        <end position="195"/>
    </location>
</feature>
<evidence type="ECO:0000256" key="1">
    <source>
        <dbReference type="ARBA" id="ARBA00004123"/>
    </source>
</evidence>
<evidence type="ECO:0000256" key="9">
    <source>
        <dbReference type="SAM" id="MobiDB-lite"/>
    </source>
</evidence>
<dbReference type="Pfam" id="PF09329">
    <property type="entry name" value="zf-primase"/>
    <property type="match status" value="1"/>
</dbReference>
<dbReference type="PANTHER" id="PTHR13454">
    <property type="entry name" value="PROTEIN MCM10 HOMOLOG"/>
    <property type="match status" value="1"/>
</dbReference>
<organism evidence="11 12">
    <name type="scientific">Magallana gigas</name>
    <name type="common">Pacific oyster</name>
    <name type="synonym">Crassostrea gigas</name>
    <dbReference type="NCBI Taxonomy" id="29159"/>
    <lineage>
        <taxon>Eukaryota</taxon>
        <taxon>Metazoa</taxon>
        <taxon>Spiralia</taxon>
        <taxon>Lophotrochozoa</taxon>
        <taxon>Mollusca</taxon>
        <taxon>Bivalvia</taxon>
        <taxon>Autobranchia</taxon>
        <taxon>Pteriomorphia</taxon>
        <taxon>Ostreida</taxon>
        <taxon>Ostreoidea</taxon>
        <taxon>Ostreidae</taxon>
        <taxon>Magallana</taxon>
    </lineage>
</organism>
<dbReference type="Proteomes" id="UP000005408">
    <property type="component" value="Unassembled WGS sequence"/>
</dbReference>
<reference evidence="11" key="1">
    <citation type="submission" date="2022-08" db="UniProtKB">
        <authorList>
            <consortium name="EnsemblMetazoa"/>
        </authorList>
    </citation>
    <scope>IDENTIFICATION</scope>
    <source>
        <strain evidence="11">05x7-T-G4-1.051#20</strain>
    </source>
</reference>
<evidence type="ECO:0000256" key="5">
    <source>
        <dbReference type="ARBA" id="ARBA00022723"/>
    </source>
</evidence>
<dbReference type="EnsemblMetazoa" id="G29371.1">
    <property type="protein sequence ID" value="G29371.1:cds"/>
    <property type="gene ID" value="G29371"/>
</dbReference>
<feature type="compositionally biased region" description="Polar residues" evidence="9">
    <location>
        <begin position="40"/>
        <end position="50"/>
    </location>
</feature>
<dbReference type="InterPro" id="IPR040184">
    <property type="entry name" value="Mcm10"/>
</dbReference>
<evidence type="ECO:0000313" key="11">
    <source>
        <dbReference type="EnsemblMetazoa" id="G29371.1:cds"/>
    </source>
</evidence>
<evidence type="ECO:0000256" key="7">
    <source>
        <dbReference type="ARBA" id="ARBA00022833"/>
    </source>
</evidence>
<dbReference type="SMART" id="SM01280">
    <property type="entry name" value="Mcm10"/>
    <property type="match status" value="1"/>
</dbReference>
<evidence type="ECO:0000256" key="4">
    <source>
        <dbReference type="ARBA" id="ARBA00022705"/>
    </source>
</evidence>
<evidence type="ECO:0000313" key="12">
    <source>
        <dbReference type="Proteomes" id="UP000005408"/>
    </source>
</evidence>
<sequence>MSEDECDLDVLVSLLDDDSNSGDVKQRDPPDNKSVGKGNGNSPQSSTLTKGPQPANEDEDCDIDSLAAFLEEDGDFEEGDTGNKLSRNKGISLSEERGGPSQSKPACTVISEPCEPSLSRTALDEMSEQEEEEDDETGDETNDDTDIQAELLNIQKKMLELQSQLKKRKKSKNASKLSSSGKSEVAKDLDSKKSGVETSEDQLSFKVKEEQTPASEMSQPQTRKQTVTPEGSQTGKDPENFSGHQRINKLLSSNTCVGNGEKKMKNGSNLSNNKEKQKREKSISKTVSPKSDSKSMVSNKRDLTIDSTDENPFFASSDPGAEGKGTSGLFGDSDSDWEELDGDVKPGLSESGQVIHDLMKTADSQRVSSASLEDVKALRQKALKSKSWKTGPFPGQEMVNPPRKNGNENYQSITDPFSGIRIINPKISSMEMKYKMADRTLIKLSKIHLKLKSAELQGDWVTIGVIVHKTEPRTSSTGKSFCIWRLSDLDDCDQTISFFLFGEVFKQHWKNEVKSVVGILNPNKMDKADKGQQDMAFTVNHPNQIMMMGYSQDLGKCAGVSKAGKACTNFINKEQGQFCVYHVQSAYKKTCAKRTELQGSSAVTPKNHVFGRRNNKDSLFFYGGETFTNTKRKASQKDQVTVSKLQAKQLQSQGKFTTMFLHDLDPADKEKLRQLEQKKNDLVDLLATPTVGSLNFVKHLVKKENPKETDCSGDKKVEIQSISPAELLKQHKQDMVRRRKSRQSGLPSLESPQNPKDVTPKLARGGSMDGFISLDMSKKAKPVSSTEIAKLMAISKVKRSGGIQKEDPNALKRKRDSPESKQKMQERVLSNIGNTVDEKEKLEEPPVKRSKLLGNIDENSEEFKNLMKSRSKHTGTLAQVEMEQEERYFMELEKKEKYEDKMQSTMSVRCTVFTCKNCNYTAMKLADKCKTERHTIVRSETSKRFFKCKHCGKRKISIHKYPTEPCECGEYSFQRTAMMEEKKGPKLPGEKLSLRGDEVSYLGAMKQTVYLNI</sequence>
<comment type="subcellular location">
    <subcellularLocation>
        <location evidence="1">Nucleus</location>
    </subcellularLocation>
</comment>
<dbReference type="GO" id="GO:0003697">
    <property type="term" value="F:single-stranded DNA binding"/>
    <property type="evidence" value="ECO:0007669"/>
    <property type="project" value="InterPro"/>
</dbReference>
<dbReference type="OMA" id="YKMPCKA"/>
<dbReference type="InterPro" id="IPR055065">
    <property type="entry name" value="OB_MCM10"/>
</dbReference>
<feature type="compositionally biased region" description="Polar residues" evidence="9">
    <location>
        <begin position="242"/>
        <end position="257"/>
    </location>
</feature>
<feature type="compositionally biased region" description="Polar residues" evidence="9">
    <location>
        <begin position="284"/>
        <end position="298"/>
    </location>
</feature>
<feature type="domain" description="Replication factor Mcm10 C-terminal" evidence="10">
    <location>
        <begin position="686"/>
        <end position="1004"/>
    </location>
</feature>
<dbReference type="FunFam" id="2.40.50.140:FF:000174">
    <property type="entry name" value="DNA replication licensing factor mcm10"/>
    <property type="match status" value="1"/>
</dbReference>
<dbReference type="InterPro" id="IPR015411">
    <property type="entry name" value="Rep_factor_Mcm10_C"/>
</dbReference>
<dbReference type="GO" id="GO:0006270">
    <property type="term" value="P:DNA replication initiation"/>
    <property type="evidence" value="ECO:0007669"/>
    <property type="project" value="InterPro"/>
</dbReference>
<name>A0A8W8LVW6_MAGGI</name>
<dbReference type="GO" id="GO:0008270">
    <property type="term" value="F:zinc ion binding"/>
    <property type="evidence" value="ECO:0007669"/>
    <property type="project" value="UniProtKB-KW"/>
</dbReference>
<dbReference type="InterPro" id="IPR015408">
    <property type="entry name" value="Znf_Mcm10/DnaG"/>
</dbReference>
<keyword evidence="4" id="KW-0235">DNA replication</keyword>
<feature type="region of interest" description="Disordered" evidence="9">
    <location>
        <begin position="387"/>
        <end position="411"/>
    </location>
</feature>
<feature type="compositionally biased region" description="Acidic residues" evidence="9">
    <location>
        <begin position="125"/>
        <end position="147"/>
    </location>
</feature>
<evidence type="ECO:0000259" key="10">
    <source>
        <dbReference type="SMART" id="SM01280"/>
    </source>
</evidence>
<feature type="compositionally biased region" description="Polar residues" evidence="9">
    <location>
        <begin position="212"/>
        <end position="235"/>
    </location>
</feature>
<evidence type="ECO:0000256" key="6">
    <source>
        <dbReference type="ARBA" id="ARBA00022771"/>
    </source>
</evidence>
<dbReference type="GO" id="GO:0003688">
    <property type="term" value="F:DNA replication origin binding"/>
    <property type="evidence" value="ECO:0007669"/>
    <property type="project" value="TreeGrafter"/>
</dbReference>
<dbReference type="Pfam" id="PF22379">
    <property type="entry name" value="OB_MCM10"/>
    <property type="match status" value="1"/>
</dbReference>
<evidence type="ECO:0000256" key="8">
    <source>
        <dbReference type="ARBA" id="ARBA00023242"/>
    </source>
</evidence>
<dbReference type="GO" id="GO:0043596">
    <property type="term" value="C:nuclear replication fork"/>
    <property type="evidence" value="ECO:0007669"/>
    <property type="project" value="TreeGrafter"/>
</dbReference>
<keyword evidence="5" id="KW-0479">Metal-binding</keyword>
<keyword evidence="6" id="KW-0863">Zinc-finger</keyword>
<feature type="compositionally biased region" description="Basic and acidic residues" evidence="9">
    <location>
        <begin position="273"/>
        <end position="283"/>
    </location>
</feature>
<dbReference type="InterPro" id="IPR012340">
    <property type="entry name" value="NA-bd_OB-fold"/>
</dbReference>
<feature type="compositionally biased region" description="Basic and acidic residues" evidence="9">
    <location>
        <begin position="804"/>
        <end position="826"/>
    </location>
</feature>
<dbReference type="InterPro" id="IPR056791">
    <property type="entry name" value="Znf_Mcm10_C"/>
</dbReference>
<proteinExistence type="inferred from homology"/>
<feature type="region of interest" description="Disordered" evidence="9">
    <location>
        <begin position="798"/>
        <end position="848"/>
    </location>
</feature>
<feature type="compositionally biased region" description="Polar residues" evidence="9">
    <location>
        <begin position="743"/>
        <end position="756"/>
    </location>
</feature>
<evidence type="ECO:0000256" key="3">
    <source>
        <dbReference type="ARBA" id="ARBA00017770"/>
    </source>
</evidence>
<feature type="region of interest" description="Disordered" evidence="9">
    <location>
        <begin position="13"/>
        <end position="350"/>
    </location>
</feature>
<keyword evidence="8" id="KW-0539">Nucleus</keyword>
<feature type="compositionally biased region" description="Basic and acidic residues" evidence="9">
    <location>
        <begin position="836"/>
        <end position="847"/>
    </location>
</feature>
<feature type="compositionally biased region" description="Low complexity" evidence="9">
    <location>
        <begin position="174"/>
        <end position="183"/>
    </location>
</feature>
<comment type="similarity">
    <text evidence="2">Belongs to the MCM10 family.</text>
</comment>
<accession>A0A8W8LVW6</accession>
<dbReference type="Pfam" id="PF24863">
    <property type="entry name" value="zf-CCCH_Mcm10"/>
    <property type="match status" value="2"/>
</dbReference>
<keyword evidence="12" id="KW-1185">Reference proteome</keyword>
<feature type="region of interest" description="Disordered" evidence="9">
    <location>
        <begin position="724"/>
        <end position="765"/>
    </location>
</feature>
<feature type="compositionally biased region" description="Acidic residues" evidence="9">
    <location>
        <begin position="70"/>
        <end position="80"/>
    </location>
</feature>
<protein>
    <recommendedName>
        <fullName evidence="3">Protein MCM10 homolog</fullName>
    </recommendedName>
</protein>